<keyword evidence="6 8" id="KW-0472">Membrane</keyword>
<feature type="chain" id="PRO_5012591177" evidence="11">
    <location>
        <begin position="32"/>
        <end position="984"/>
    </location>
</feature>
<evidence type="ECO:0000256" key="2">
    <source>
        <dbReference type="ARBA" id="ARBA00022448"/>
    </source>
</evidence>
<dbReference type="STRING" id="1604334.SAMN05421546_1854"/>
<feature type="domain" description="TonB-dependent receptor-like beta-barrel" evidence="12">
    <location>
        <begin position="424"/>
        <end position="946"/>
    </location>
</feature>
<dbReference type="AlphaFoldDB" id="A0A1N6VRA5"/>
<evidence type="ECO:0000256" key="7">
    <source>
        <dbReference type="ARBA" id="ARBA00023237"/>
    </source>
</evidence>
<evidence type="ECO:0000256" key="8">
    <source>
        <dbReference type="PROSITE-ProRule" id="PRU01360"/>
    </source>
</evidence>
<evidence type="ECO:0000256" key="10">
    <source>
        <dbReference type="SAM" id="MobiDB-lite"/>
    </source>
</evidence>
<feature type="region of interest" description="Disordered" evidence="10">
    <location>
        <begin position="29"/>
        <end position="62"/>
    </location>
</feature>
<dbReference type="RefSeq" id="WP_165688579.1">
    <property type="nucleotide sequence ID" value="NZ_FTLW01000004.1"/>
</dbReference>
<organism evidence="14 15">
    <name type="scientific">Solilutibacter tolerans</name>
    <dbReference type="NCBI Taxonomy" id="1604334"/>
    <lineage>
        <taxon>Bacteria</taxon>
        <taxon>Pseudomonadati</taxon>
        <taxon>Pseudomonadota</taxon>
        <taxon>Gammaproteobacteria</taxon>
        <taxon>Lysobacterales</taxon>
        <taxon>Lysobacteraceae</taxon>
        <taxon>Solilutibacter</taxon>
    </lineage>
</organism>
<keyword evidence="7 8" id="KW-0998">Cell outer membrane</keyword>
<keyword evidence="15" id="KW-1185">Reference proteome</keyword>
<dbReference type="InterPro" id="IPR012910">
    <property type="entry name" value="Plug_dom"/>
</dbReference>
<evidence type="ECO:0000256" key="6">
    <source>
        <dbReference type="ARBA" id="ARBA00023136"/>
    </source>
</evidence>
<feature type="domain" description="TonB-dependent receptor plug" evidence="13">
    <location>
        <begin position="77"/>
        <end position="193"/>
    </location>
</feature>
<keyword evidence="2 8" id="KW-0813">Transport</keyword>
<dbReference type="Gene3D" id="2.170.130.10">
    <property type="entry name" value="TonB-dependent receptor, plug domain"/>
    <property type="match status" value="1"/>
</dbReference>
<dbReference type="InterPro" id="IPR036942">
    <property type="entry name" value="Beta-barrel_TonB_sf"/>
</dbReference>
<evidence type="ECO:0000313" key="15">
    <source>
        <dbReference type="Proteomes" id="UP000241788"/>
    </source>
</evidence>
<keyword evidence="11" id="KW-0732">Signal</keyword>
<keyword evidence="14" id="KW-0675">Receptor</keyword>
<name>A0A1N6VRA5_9GAMM</name>
<keyword evidence="4 8" id="KW-0812">Transmembrane</keyword>
<feature type="signal peptide" evidence="11">
    <location>
        <begin position="1"/>
        <end position="31"/>
    </location>
</feature>
<keyword evidence="3 8" id="KW-1134">Transmembrane beta strand</keyword>
<dbReference type="InterPro" id="IPR039426">
    <property type="entry name" value="TonB-dep_rcpt-like"/>
</dbReference>
<dbReference type="Pfam" id="PF07715">
    <property type="entry name" value="Plug"/>
    <property type="match status" value="1"/>
</dbReference>
<comment type="similarity">
    <text evidence="8 9">Belongs to the TonB-dependent receptor family.</text>
</comment>
<evidence type="ECO:0000256" key="4">
    <source>
        <dbReference type="ARBA" id="ARBA00022692"/>
    </source>
</evidence>
<evidence type="ECO:0000313" key="14">
    <source>
        <dbReference type="EMBL" id="SIQ80392.1"/>
    </source>
</evidence>
<evidence type="ECO:0000259" key="13">
    <source>
        <dbReference type="Pfam" id="PF07715"/>
    </source>
</evidence>
<accession>A0A1N6VRA5</accession>
<gene>
    <name evidence="14" type="ORF">SAMN05421546_1854</name>
</gene>
<dbReference type="Proteomes" id="UP000241788">
    <property type="component" value="Unassembled WGS sequence"/>
</dbReference>
<dbReference type="Pfam" id="PF00593">
    <property type="entry name" value="TonB_dep_Rec_b-barrel"/>
    <property type="match status" value="1"/>
</dbReference>
<evidence type="ECO:0000256" key="5">
    <source>
        <dbReference type="ARBA" id="ARBA00023077"/>
    </source>
</evidence>
<evidence type="ECO:0000256" key="1">
    <source>
        <dbReference type="ARBA" id="ARBA00004571"/>
    </source>
</evidence>
<dbReference type="EMBL" id="FTLW01000004">
    <property type="protein sequence ID" value="SIQ80392.1"/>
    <property type="molecule type" value="Genomic_DNA"/>
</dbReference>
<proteinExistence type="inferred from homology"/>
<evidence type="ECO:0000259" key="12">
    <source>
        <dbReference type="Pfam" id="PF00593"/>
    </source>
</evidence>
<evidence type="ECO:0000256" key="3">
    <source>
        <dbReference type="ARBA" id="ARBA00022452"/>
    </source>
</evidence>
<feature type="compositionally biased region" description="Low complexity" evidence="10">
    <location>
        <begin position="42"/>
        <end position="51"/>
    </location>
</feature>
<comment type="subcellular location">
    <subcellularLocation>
        <location evidence="1 8">Cell outer membrane</location>
        <topology evidence="1 8">Multi-pass membrane protein</topology>
    </subcellularLocation>
</comment>
<keyword evidence="5 9" id="KW-0798">TonB box</keyword>
<dbReference type="InterPro" id="IPR000531">
    <property type="entry name" value="Beta-barrel_TonB"/>
</dbReference>
<evidence type="ECO:0000256" key="9">
    <source>
        <dbReference type="RuleBase" id="RU003357"/>
    </source>
</evidence>
<dbReference type="PANTHER" id="PTHR47234:SF1">
    <property type="entry name" value="TONB-DEPENDENT RECEPTOR"/>
    <property type="match status" value="1"/>
</dbReference>
<evidence type="ECO:0000256" key="11">
    <source>
        <dbReference type="SAM" id="SignalP"/>
    </source>
</evidence>
<dbReference type="SUPFAM" id="SSF56935">
    <property type="entry name" value="Porins"/>
    <property type="match status" value="1"/>
</dbReference>
<dbReference type="PROSITE" id="PS52016">
    <property type="entry name" value="TONB_DEPENDENT_REC_3"/>
    <property type="match status" value="1"/>
</dbReference>
<dbReference type="Gene3D" id="2.40.170.20">
    <property type="entry name" value="TonB-dependent receptor, beta-barrel domain"/>
    <property type="match status" value="1"/>
</dbReference>
<protein>
    <submittedName>
        <fullName evidence="14">TonB dependent receptor</fullName>
    </submittedName>
</protein>
<dbReference type="InterPro" id="IPR037066">
    <property type="entry name" value="Plug_dom_sf"/>
</dbReference>
<dbReference type="GO" id="GO:0009279">
    <property type="term" value="C:cell outer membrane"/>
    <property type="evidence" value="ECO:0007669"/>
    <property type="project" value="UniProtKB-SubCell"/>
</dbReference>
<reference evidence="15" key="1">
    <citation type="submission" date="2017-01" db="EMBL/GenBank/DDBJ databases">
        <authorList>
            <person name="Varghese N."/>
            <person name="Submissions S."/>
        </authorList>
    </citation>
    <scope>NUCLEOTIDE SEQUENCE [LARGE SCALE GENOMIC DNA]</scope>
    <source>
        <strain evidence="15">UM1</strain>
    </source>
</reference>
<dbReference type="PANTHER" id="PTHR47234">
    <property type="match status" value="1"/>
</dbReference>
<sequence>MAIRNNARPSRKTLTLALATALLAPVGGAMAQDTKAPDETSEATQTEASSTGQSPPSKKTIDKVTVTGSRIKRADIEGPAPVTVITAEEIQATGLNTIHEVLNTLTQNTGDVDNDMTSGGWTPNGSFINLRAMGPGYTLVLVNGRRMADYPLSYRGASNAVSTSSIPSGAVERIEILSGGASAIYGSDAVAGVVNIITKENYEGDQFRIKGGTTLEGGGGNFTLQWTGGRSGDNWSVTYGADYFYRKPIMASQRDFMDSYYDNPAFEGREEFVNNPATGIRAYRYARSSTRPGLPGVPATANYWIDANGNLVPSAPAEATGAGLAALQHNCGMFGVFEPFNSSASINNNRPNQCGYFGQPATQTIQNKYDRLGAFVSGTYDFDNGMQLYGQFLGTELSSMTASSTRFLQPSGGYSTSPLGLIYHLRYLTPDEIGSPQRILHDEKSFNVATGLRGTIWNDKFDWDIGVAHSRFKYEGKRPWILTGPFYDYFFGGQPQRAPAGVYNVYPYFPNYNEAYLKRWLSPITPQIYRSFADDLVTTGDSQSTQVNLTVGGELFDLPAGPVGVAGVLEWGSQEYENRPDIRTTTDYTGYDKAMGLTSTRGEGKRDRWAAGVEFSIPIFSKLNMSLAGRHDDIDGMAESANTWSAGLEFRPFSNLLLRGNYATSYRAPDMAYVFAQESGGYYSVVDYYRCRRDGLTPTSGEGNPCSSTANPNLSAYAYQVFGLREGSQKLGPEKGKSFTTGFVWDMMDGMSISVDYYNIELKGKVAYLSSVYMLRTEADCRLGQTEDGAPVDANSPQCREFLSIIERNPDAEQRINTFSVYPYNQSFSETAGVDTAWNYRFSTGWGDFALSASHTIVTKLRDQEFPGSTVLDRRIHKQYFDFRSRANWSMSWSKNGWSTYLGGYRLGSLPNWAEDARIGPFIVWNGSISKRITEKLQIGLQVSNLFGARPPRDDTYDSYPYFWRSYQTGAIGRQFGADLTYKF</sequence>